<dbReference type="EMBL" id="JAGIYQ010000005">
    <property type="protein sequence ID" value="MBP0725513.1"/>
    <property type="molecule type" value="Genomic_DNA"/>
</dbReference>
<dbReference type="RefSeq" id="WP_209405134.1">
    <property type="nucleotide sequence ID" value="NZ_JAGIYQ010000005.1"/>
</dbReference>
<sequence>MEKYLNPISNIKRSYEHKVKSKKHIDCLVDIKFYVTEEEDFYLRECSRKQKVSLTKYCTNVLETITNRLHDYPKVDYIKTAYMVHVCVNPILYQKIVRRAAEWRCSIREATHRMFQYGYVLGVI</sequence>
<accession>A0A940NQ52</accession>
<gene>
    <name evidence="1" type="ORF">J5Y03_09970</name>
</gene>
<dbReference type="AlphaFoldDB" id="A0A940NQ52"/>
<keyword evidence="2" id="KW-1185">Reference proteome</keyword>
<organism evidence="1 2">
    <name type="scientific">Gottfriedia endophytica</name>
    <dbReference type="NCBI Taxonomy" id="2820819"/>
    <lineage>
        <taxon>Bacteria</taxon>
        <taxon>Bacillati</taxon>
        <taxon>Bacillota</taxon>
        <taxon>Bacilli</taxon>
        <taxon>Bacillales</taxon>
        <taxon>Bacillaceae</taxon>
        <taxon>Gottfriedia</taxon>
    </lineage>
</organism>
<name>A0A940NQ52_9BACI</name>
<evidence type="ECO:0000313" key="2">
    <source>
        <dbReference type="Proteomes" id="UP000682134"/>
    </source>
</evidence>
<reference evidence="1" key="1">
    <citation type="submission" date="2021-04" db="EMBL/GenBank/DDBJ databases">
        <title>Genome seq and assembly of Bacillus sp.</title>
        <authorList>
            <person name="Chhetri G."/>
        </authorList>
    </citation>
    <scope>NUCLEOTIDE SEQUENCE</scope>
    <source>
        <strain evidence="1">RG28</strain>
    </source>
</reference>
<evidence type="ECO:0000313" key="1">
    <source>
        <dbReference type="EMBL" id="MBP0725513.1"/>
    </source>
</evidence>
<dbReference type="Proteomes" id="UP000682134">
    <property type="component" value="Unassembled WGS sequence"/>
</dbReference>
<proteinExistence type="predicted"/>
<comment type="caution">
    <text evidence="1">The sequence shown here is derived from an EMBL/GenBank/DDBJ whole genome shotgun (WGS) entry which is preliminary data.</text>
</comment>
<protein>
    <submittedName>
        <fullName evidence="1">Uncharacterized protein</fullName>
    </submittedName>
</protein>